<dbReference type="AlphaFoldDB" id="A0A3M7PEQ9"/>
<keyword evidence="3" id="KW-1185">Reference proteome</keyword>
<comment type="caution">
    <text evidence="2">The sequence shown here is derived from an EMBL/GenBank/DDBJ whole genome shotgun (WGS) entry which is preliminary data.</text>
</comment>
<evidence type="ECO:0000313" key="3">
    <source>
        <dbReference type="Proteomes" id="UP000276133"/>
    </source>
</evidence>
<accession>A0A3M7PEQ9</accession>
<proteinExistence type="predicted"/>
<organism evidence="2 3">
    <name type="scientific">Brachionus plicatilis</name>
    <name type="common">Marine rotifer</name>
    <name type="synonym">Brachionus muelleri</name>
    <dbReference type="NCBI Taxonomy" id="10195"/>
    <lineage>
        <taxon>Eukaryota</taxon>
        <taxon>Metazoa</taxon>
        <taxon>Spiralia</taxon>
        <taxon>Gnathifera</taxon>
        <taxon>Rotifera</taxon>
        <taxon>Eurotatoria</taxon>
        <taxon>Monogononta</taxon>
        <taxon>Pseudotrocha</taxon>
        <taxon>Ploima</taxon>
        <taxon>Brachionidae</taxon>
        <taxon>Brachionus</taxon>
    </lineage>
</organism>
<evidence type="ECO:0000256" key="1">
    <source>
        <dbReference type="SAM" id="MobiDB-lite"/>
    </source>
</evidence>
<feature type="region of interest" description="Disordered" evidence="1">
    <location>
        <begin position="137"/>
        <end position="162"/>
    </location>
</feature>
<sequence length="433" mass="49639">MPSNQRFEPVRVSGDTASSSQSRYTFERNPSYSELSPVESIILRSTCPLAVEETEEISVLGQRGIWLNKSEEQNWHGPIPISEYQINEDPDPEIIVKQTNQNLVYIQELAIRYLKPPTPAQPGDIIIRQESNSITTPAPPLIIRQQPPRPPTPDPLVVREAPPEPPKLIPRRVITISGQKLPPPPRKVIIERLAPLPSKPQPIIIERWLPYSQPKRRVVHQRRDDNQAFYLKPKNVIVQWQAPEVTVKKDFKYLGIIRANPSEYVNRYGSTLKSAKDMPDFVLEIKPPNGIKLASEDGAEQVHQLEGDVEALKYVDLEKEGLSEYRSQLEQILDKNSMTESNAYYNKVYSSESVNKNINFVNSMFILNDILSQIDVDRLKIDQAERLYNKLCMRMGRLFNRDEFSRLLMSAYLNQDGTISLVEFKQAFEALLI</sequence>
<feature type="region of interest" description="Disordered" evidence="1">
    <location>
        <begin position="1"/>
        <end position="29"/>
    </location>
</feature>
<feature type="compositionally biased region" description="Polar residues" evidence="1">
    <location>
        <begin position="15"/>
        <end position="29"/>
    </location>
</feature>
<gene>
    <name evidence="2" type="ORF">BpHYR1_038506</name>
</gene>
<evidence type="ECO:0000313" key="2">
    <source>
        <dbReference type="EMBL" id="RMZ97230.1"/>
    </source>
</evidence>
<evidence type="ECO:0008006" key="4">
    <source>
        <dbReference type="Google" id="ProtNLM"/>
    </source>
</evidence>
<dbReference type="OrthoDB" id="10023954at2759"/>
<reference evidence="2 3" key="1">
    <citation type="journal article" date="2018" name="Sci. Rep.">
        <title>Genomic signatures of local adaptation to the degree of environmental predictability in rotifers.</title>
        <authorList>
            <person name="Franch-Gras L."/>
            <person name="Hahn C."/>
            <person name="Garcia-Roger E.M."/>
            <person name="Carmona M.J."/>
            <person name="Serra M."/>
            <person name="Gomez A."/>
        </authorList>
    </citation>
    <scope>NUCLEOTIDE SEQUENCE [LARGE SCALE GENOMIC DNA]</scope>
    <source>
        <strain evidence="2">HYR1</strain>
    </source>
</reference>
<dbReference type="Proteomes" id="UP000276133">
    <property type="component" value="Unassembled WGS sequence"/>
</dbReference>
<name>A0A3M7PEQ9_BRAPC</name>
<dbReference type="EMBL" id="REGN01011537">
    <property type="protein sequence ID" value="RMZ97230.1"/>
    <property type="molecule type" value="Genomic_DNA"/>
</dbReference>
<protein>
    <recommendedName>
        <fullName evidence="4">EF-hand domain-containing protein</fullName>
    </recommendedName>
</protein>